<sequence length="668" mass="72099">MHTPVSALRVSAKRSLLTSSILAGALLLPLTAQAQQTAAPAQLKPMAVEDDAPRAVETTSAITPEQIDREQPKDLRQLFRDDPAVTTSGGSSAAQRFFVHGVEQSKLNVSVDGVTQRSNIWHHNGAMTLDPMFLKSVDVSAGVAPADAGPGALGGAVQMQTKDARDMLLPGQEAGGTVITSYNTNSESLRTTGAGYAVKDGFEVLGILTRTAGKNYSNGFGNEEAGTKDALDSGLAKFAYESKSGDRISLSGEYDEDKAIRRMRPNLGLVTAGTGRLLNTTRATRLTAGATYETTAPTDTFDPKINVFYNRVGLQRPNDTAQTAAASGVFNSSIETLGLKAQNTFAIPTGKLTVGFDAENTDTFVRRYLMTTNADEQVRTYGLFAQARIEPWTDWKISTGLRADYQTYHSVDEKDFDNAGLSPNLSAEYAITPALSAFGGYSYVFGGMELPETGVLHARNYTVQDSVKPTRSHNARGGLRYGADGLSVEGALFHTLMLDTYADTGATGIRYTGAGLRTQGVDLSAGYDWSNAKVWGKYTYTRARYADRMALPSDYFTATPVGQMVNLGGEYTFEPVRLTVGGSTELAQGIRDEALTRNGFQPIKGYGVVDLFGEWQPLKSYDHWTLRLEANNVFDKAYVARGTYTAATNVTPVYEEGRSFLLSTTVKF</sequence>
<feature type="signal peptide" evidence="13">
    <location>
        <begin position="1"/>
        <end position="34"/>
    </location>
</feature>
<reference evidence="16 17" key="1">
    <citation type="submission" date="2020-08" db="EMBL/GenBank/DDBJ databases">
        <title>Genomic Encyclopedia of Type Strains, Phase IV (KMG-IV): sequencing the most valuable type-strain genomes for metagenomic binning, comparative biology and taxonomic classification.</title>
        <authorList>
            <person name="Goeker M."/>
        </authorList>
    </citation>
    <scope>NUCLEOTIDE SEQUENCE [LARGE SCALE GENOMIC DNA]</scope>
    <source>
        <strain evidence="16 17">DSM 11590</strain>
    </source>
</reference>
<dbReference type="PROSITE" id="PS52016">
    <property type="entry name" value="TONB_DEPENDENT_REC_3"/>
    <property type="match status" value="1"/>
</dbReference>
<protein>
    <submittedName>
        <fullName evidence="16">Hemoglobin/transferrin/lactoferrin receptor protein</fullName>
    </submittedName>
</protein>
<evidence type="ECO:0000256" key="13">
    <source>
        <dbReference type="SAM" id="SignalP"/>
    </source>
</evidence>
<keyword evidence="8 10" id="KW-0472">Membrane</keyword>
<dbReference type="SUPFAM" id="SSF56935">
    <property type="entry name" value="Porins"/>
    <property type="match status" value="1"/>
</dbReference>
<evidence type="ECO:0000256" key="6">
    <source>
        <dbReference type="ARBA" id="ARBA00022729"/>
    </source>
</evidence>
<evidence type="ECO:0000256" key="4">
    <source>
        <dbReference type="ARBA" id="ARBA00022452"/>
    </source>
</evidence>
<accession>A0A7W9ZIC5</accession>
<gene>
    <name evidence="16" type="ORF">FHS48_002079</name>
</gene>
<evidence type="ECO:0000259" key="14">
    <source>
        <dbReference type="Pfam" id="PF00593"/>
    </source>
</evidence>
<evidence type="ECO:0000256" key="2">
    <source>
        <dbReference type="ARBA" id="ARBA00009810"/>
    </source>
</evidence>
<proteinExistence type="inferred from homology"/>
<dbReference type="Pfam" id="PF07715">
    <property type="entry name" value="Plug"/>
    <property type="match status" value="1"/>
</dbReference>
<dbReference type="PROSITE" id="PS01156">
    <property type="entry name" value="TONB_DEPENDENT_REC_2"/>
    <property type="match status" value="1"/>
</dbReference>
<keyword evidence="9 10" id="KW-0998">Cell outer membrane</keyword>
<feature type="chain" id="PRO_5031451987" evidence="13">
    <location>
        <begin position="35"/>
        <end position="668"/>
    </location>
</feature>
<evidence type="ECO:0000259" key="15">
    <source>
        <dbReference type="Pfam" id="PF07715"/>
    </source>
</evidence>
<evidence type="ECO:0000313" key="17">
    <source>
        <dbReference type="Proteomes" id="UP000544872"/>
    </source>
</evidence>
<dbReference type="InterPro" id="IPR037066">
    <property type="entry name" value="Plug_dom_sf"/>
</dbReference>
<dbReference type="InterPro" id="IPR012910">
    <property type="entry name" value="Plug_dom"/>
</dbReference>
<dbReference type="Gene3D" id="2.40.170.20">
    <property type="entry name" value="TonB-dependent receptor, beta-barrel domain"/>
    <property type="match status" value="1"/>
</dbReference>
<evidence type="ECO:0000256" key="3">
    <source>
        <dbReference type="ARBA" id="ARBA00022448"/>
    </source>
</evidence>
<dbReference type="InterPro" id="IPR036942">
    <property type="entry name" value="Beta-barrel_TonB_sf"/>
</dbReference>
<dbReference type="GO" id="GO:0015344">
    <property type="term" value="F:siderophore uptake transmembrane transporter activity"/>
    <property type="evidence" value="ECO:0007669"/>
    <property type="project" value="TreeGrafter"/>
</dbReference>
<evidence type="ECO:0000256" key="1">
    <source>
        <dbReference type="ARBA" id="ARBA00004571"/>
    </source>
</evidence>
<organism evidence="16 17">
    <name type="scientific">Novispirillum itersonii</name>
    <name type="common">Aquaspirillum itersonii</name>
    <dbReference type="NCBI Taxonomy" id="189"/>
    <lineage>
        <taxon>Bacteria</taxon>
        <taxon>Pseudomonadati</taxon>
        <taxon>Pseudomonadota</taxon>
        <taxon>Alphaproteobacteria</taxon>
        <taxon>Rhodospirillales</taxon>
        <taxon>Novispirillaceae</taxon>
        <taxon>Novispirillum</taxon>
    </lineage>
</organism>
<dbReference type="InterPro" id="IPR000531">
    <property type="entry name" value="Beta-barrel_TonB"/>
</dbReference>
<evidence type="ECO:0000256" key="10">
    <source>
        <dbReference type="PROSITE-ProRule" id="PRU01360"/>
    </source>
</evidence>
<keyword evidence="4 10" id="KW-1134">Transmembrane beta strand</keyword>
<keyword evidence="6 13" id="KW-0732">Signal</keyword>
<dbReference type="CDD" id="cd01347">
    <property type="entry name" value="ligand_gated_channel"/>
    <property type="match status" value="1"/>
</dbReference>
<keyword evidence="5 10" id="KW-0812">Transmembrane</keyword>
<feature type="domain" description="TonB-dependent receptor-like beta-barrel" evidence="14">
    <location>
        <begin position="271"/>
        <end position="633"/>
    </location>
</feature>
<keyword evidence="17" id="KW-1185">Reference proteome</keyword>
<dbReference type="RefSeq" id="WP_184263486.1">
    <property type="nucleotide sequence ID" value="NZ_JACIIX010000007.1"/>
</dbReference>
<feature type="short sequence motif" description="TonB C-terminal box" evidence="11">
    <location>
        <begin position="651"/>
        <end position="668"/>
    </location>
</feature>
<dbReference type="GO" id="GO:0044718">
    <property type="term" value="P:siderophore transmembrane transport"/>
    <property type="evidence" value="ECO:0007669"/>
    <property type="project" value="TreeGrafter"/>
</dbReference>
<keyword evidence="16" id="KW-0675">Receptor</keyword>
<dbReference type="Proteomes" id="UP000544872">
    <property type="component" value="Unassembled WGS sequence"/>
</dbReference>
<dbReference type="Pfam" id="PF00593">
    <property type="entry name" value="TonB_dep_Rec_b-barrel"/>
    <property type="match status" value="1"/>
</dbReference>
<dbReference type="InterPro" id="IPR039426">
    <property type="entry name" value="TonB-dep_rcpt-like"/>
</dbReference>
<evidence type="ECO:0000313" key="16">
    <source>
        <dbReference type="EMBL" id="MBB6210654.1"/>
    </source>
</evidence>
<dbReference type="Gene3D" id="2.170.130.10">
    <property type="entry name" value="TonB-dependent receptor, plug domain"/>
    <property type="match status" value="1"/>
</dbReference>
<keyword evidence="7 12" id="KW-0798">TonB box</keyword>
<dbReference type="PANTHER" id="PTHR30069">
    <property type="entry name" value="TONB-DEPENDENT OUTER MEMBRANE RECEPTOR"/>
    <property type="match status" value="1"/>
</dbReference>
<evidence type="ECO:0000256" key="8">
    <source>
        <dbReference type="ARBA" id="ARBA00023136"/>
    </source>
</evidence>
<feature type="domain" description="TonB-dependent receptor plug" evidence="15">
    <location>
        <begin position="57"/>
        <end position="156"/>
    </location>
</feature>
<dbReference type="EMBL" id="JACIIX010000007">
    <property type="protein sequence ID" value="MBB6210654.1"/>
    <property type="molecule type" value="Genomic_DNA"/>
</dbReference>
<evidence type="ECO:0000256" key="5">
    <source>
        <dbReference type="ARBA" id="ARBA00022692"/>
    </source>
</evidence>
<dbReference type="InterPro" id="IPR010917">
    <property type="entry name" value="TonB_rcpt_CS"/>
</dbReference>
<name>A0A7W9ZIC5_NOVIT</name>
<dbReference type="PANTHER" id="PTHR30069:SF41">
    <property type="entry name" value="HEME_HEMOPEXIN UTILIZATION PROTEIN C"/>
    <property type="match status" value="1"/>
</dbReference>
<evidence type="ECO:0000256" key="9">
    <source>
        <dbReference type="ARBA" id="ARBA00023237"/>
    </source>
</evidence>
<comment type="similarity">
    <text evidence="2 10 12">Belongs to the TonB-dependent receptor family.</text>
</comment>
<comment type="subcellular location">
    <subcellularLocation>
        <location evidence="1 10">Cell outer membrane</location>
        <topology evidence="1 10">Multi-pass membrane protein</topology>
    </subcellularLocation>
</comment>
<evidence type="ECO:0000256" key="12">
    <source>
        <dbReference type="RuleBase" id="RU003357"/>
    </source>
</evidence>
<comment type="caution">
    <text evidence="16">The sequence shown here is derived from an EMBL/GenBank/DDBJ whole genome shotgun (WGS) entry which is preliminary data.</text>
</comment>
<dbReference type="AlphaFoldDB" id="A0A7W9ZIC5"/>
<dbReference type="GO" id="GO:0009279">
    <property type="term" value="C:cell outer membrane"/>
    <property type="evidence" value="ECO:0007669"/>
    <property type="project" value="UniProtKB-SubCell"/>
</dbReference>
<evidence type="ECO:0000256" key="11">
    <source>
        <dbReference type="PROSITE-ProRule" id="PRU10144"/>
    </source>
</evidence>
<evidence type="ECO:0000256" key="7">
    <source>
        <dbReference type="ARBA" id="ARBA00023077"/>
    </source>
</evidence>
<keyword evidence="3 10" id="KW-0813">Transport</keyword>